<organism evidence="2 3">
    <name type="scientific">Heracleum sosnowskyi</name>
    <dbReference type="NCBI Taxonomy" id="360622"/>
    <lineage>
        <taxon>Eukaryota</taxon>
        <taxon>Viridiplantae</taxon>
        <taxon>Streptophyta</taxon>
        <taxon>Embryophyta</taxon>
        <taxon>Tracheophyta</taxon>
        <taxon>Spermatophyta</taxon>
        <taxon>Magnoliopsida</taxon>
        <taxon>eudicotyledons</taxon>
        <taxon>Gunneridae</taxon>
        <taxon>Pentapetalae</taxon>
        <taxon>asterids</taxon>
        <taxon>campanulids</taxon>
        <taxon>Apiales</taxon>
        <taxon>Apiaceae</taxon>
        <taxon>Apioideae</taxon>
        <taxon>apioid superclade</taxon>
        <taxon>Tordylieae</taxon>
        <taxon>Tordyliinae</taxon>
        <taxon>Heracleum</taxon>
    </lineage>
</organism>
<name>A0AAD8M9Z7_9APIA</name>
<dbReference type="EMBL" id="JAUIZM010000009">
    <property type="protein sequence ID" value="KAK1364548.1"/>
    <property type="molecule type" value="Genomic_DNA"/>
</dbReference>
<keyword evidence="1" id="KW-0732">Signal</keyword>
<accession>A0AAD8M9Z7</accession>
<comment type="caution">
    <text evidence="2">The sequence shown here is derived from an EMBL/GenBank/DDBJ whole genome shotgun (WGS) entry which is preliminary data.</text>
</comment>
<feature type="signal peptide" evidence="1">
    <location>
        <begin position="1"/>
        <end position="21"/>
    </location>
</feature>
<sequence>MALRNLLAIMRMFWPDGCVGALEIDRNSPGFWNKCINEFLRYYTYDPRFATEAEARASILAHMRDNLRRTLSDDRERADAKIEGASGTTYADHMPLYMKPSVWSRLALYWVSEEFKKKYVASKKARQAVKVPHTSGARSFDRRRRDYMEAHDGKLDELVVYRECHTLKEEERKGSGYIESNNPLTFKKTAAFGSFTDVALIQSLAKRFISENNCISSNYCRHLFNSIIASAVYFSRGLKISEFHH</sequence>
<evidence type="ECO:0000313" key="3">
    <source>
        <dbReference type="Proteomes" id="UP001237642"/>
    </source>
</evidence>
<evidence type="ECO:0000256" key="1">
    <source>
        <dbReference type="SAM" id="SignalP"/>
    </source>
</evidence>
<gene>
    <name evidence="2" type="ORF">POM88_040109</name>
</gene>
<reference evidence="2" key="2">
    <citation type="submission" date="2023-05" db="EMBL/GenBank/DDBJ databases">
        <authorList>
            <person name="Schelkunov M.I."/>
        </authorList>
    </citation>
    <scope>NUCLEOTIDE SEQUENCE</scope>
    <source>
        <strain evidence="2">Hsosn_3</strain>
        <tissue evidence="2">Leaf</tissue>
    </source>
</reference>
<dbReference type="Proteomes" id="UP001237642">
    <property type="component" value="Unassembled WGS sequence"/>
</dbReference>
<reference evidence="2" key="1">
    <citation type="submission" date="2023-02" db="EMBL/GenBank/DDBJ databases">
        <title>Genome of toxic invasive species Heracleum sosnowskyi carries increased number of genes despite the absence of recent whole-genome duplications.</title>
        <authorList>
            <person name="Schelkunov M."/>
            <person name="Shtratnikova V."/>
            <person name="Makarenko M."/>
            <person name="Klepikova A."/>
            <person name="Omelchenko D."/>
            <person name="Novikova G."/>
            <person name="Obukhova E."/>
            <person name="Bogdanov V."/>
            <person name="Penin A."/>
            <person name="Logacheva M."/>
        </authorList>
    </citation>
    <scope>NUCLEOTIDE SEQUENCE</scope>
    <source>
        <strain evidence="2">Hsosn_3</strain>
        <tissue evidence="2">Leaf</tissue>
    </source>
</reference>
<feature type="chain" id="PRO_5042141988" evidence="1">
    <location>
        <begin position="22"/>
        <end position="245"/>
    </location>
</feature>
<dbReference type="InterPro" id="IPR004252">
    <property type="entry name" value="Probable_transposase_24"/>
</dbReference>
<dbReference type="AlphaFoldDB" id="A0AAD8M9Z7"/>
<evidence type="ECO:0000313" key="2">
    <source>
        <dbReference type="EMBL" id="KAK1364548.1"/>
    </source>
</evidence>
<protein>
    <submittedName>
        <fullName evidence="2">Uncharacterized protein</fullName>
    </submittedName>
</protein>
<keyword evidence="3" id="KW-1185">Reference proteome</keyword>
<dbReference type="Pfam" id="PF03004">
    <property type="entry name" value="Transposase_24"/>
    <property type="match status" value="1"/>
</dbReference>
<proteinExistence type="predicted"/>